<evidence type="ECO:0000256" key="10">
    <source>
        <dbReference type="ARBA" id="ARBA00022991"/>
    </source>
</evidence>
<comment type="similarity">
    <text evidence="2 12">Belongs to the BChl C/E-binding protein family.</text>
</comment>
<keyword evidence="5 12" id="KW-0602">Photosynthesis</keyword>
<keyword evidence="7 12" id="KW-0460">Magnesium</keyword>
<evidence type="ECO:0000256" key="1">
    <source>
        <dbReference type="ARBA" id="ARBA00004357"/>
    </source>
</evidence>
<dbReference type="GO" id="GO:0046872">
    <property type="term" value="F:metal ion binding"/>
    <property type="evidence" value="ECO:0007669"/>
    <property type="project" value="UniProtKB-UniRule"/>
</dbReference>
<evidence type="ECO:0000256" key="9">
    <source>
        <dbReference type="ARBA" id="ARBA00022982"/>
    </source>
</evidence>
<dbReference type="PIRSF" id="PIRSF002903">
    <property type="entry name" value="Bac_chlorC_bd"/>
    <property type="match status" value="1"/>
</dbReference>
<reference evidence="14 15" key="1">
    <citation type="journal article" date="2011" name="ISME J.">
        <title>Community ecology of hot spring cyanobacterial mats: predominant populations and their functional potential.</title>
        <authorList>
            <person name="Klatt C.G."/>
            <person name="Wood J.M."/>
            <person name="Rusch D.B."/>
            <person name="Bateson M.M."/>
            <person name="Hamamura N."/>
            <person name="Heidelberg J.F."/>
            <person name="Grossman A.R."/>
            <person name="Bhaya D."/>
            <person name="Cohan F.M."/>
            <person name="Kuhl M."/>
            <person name="Bryant D.A."/>
            <person name="Ward D.M."/>
        </authorList>
    </citation>
    <scope>NUCLEOTIDE SEQUENCE [LARGE SCALE GENOMIC DNA]</scope>
    <source>
        <strain evidence="14">OS</strain>
    </source>
</reference>
<dbReference type="Pfam" id="PF02043">
    <property type="entry name" value="Bac_chlorC"/>
    <property type="match status" value="1"/>
</dbReference>
<keyword evidence="4 12" id="KW-0148">Chlorophyll</keyword>
<keyword evidence="6 12" id="KW-0479">Metal-binding</keyword>
<comment type="function">
    <text evidence="12">Component of the photosynthetic apparatus.</text>
</comment>
<evidence type="ECO:0000256" key="4">
    <source>
        <dbReference type="ARBA" id="ARBA00022494"/>
    </source>
</evidence>
<comment type="caution">
    <text evidence="14">The sequence shown here is derived from an EMBL/GenBank/DDBJ whole genome shotgun (WGS) entry which is preliminary data.</text>
</comment>
<dbReference type="InterPro" id="IPR001470">
    <property type="entry name" value="Bchl_c-bd"/>
</dbReference>
<feature type="region of interest" description="Disordered" evidence="13">
    <location>
        <begin position="61"/>
        <end position="85"/>
    </location>
</feature>
<dbReference type="InterPro" id="IPR038387">
    <property type="entry name" value="Bchl_C-bd_sf"/>
</dbReference>
<evidence type="ECO:0000313" key="15">
    <source>
        <dbReference type="Proteomes" id="UP000266389"/>
    </source>
</evidence>
<keyword evidence="10 12" id="KW-0157">Chromophore</keyword>
<evidence type="ECO:0000313" key="14">
    <source>
        <dbReference type="EMBL" id="RFM25118.1"/>
    </source>
</evidence>
<keyword evidence="11 12" id="KW-0151">Chlorosome</keyword>
<dbReference type="Gene3D" id="1.20.5.950">
    <property type="entry name" value="bacteriochlorophyll c-binding protein"/>
    <property type="match status" value="1"/>
</dbReference>
<dbReference type="PRINTS" id="PR00656">
    <property type="entry name" value="BCHLROPHYLLC"/>
</dbReference>
<proteinExistence type="inferred from homology"/>
<evidence type="ECO:0000256" key="11">
    <source>
        <dbReference type="ARBA" id="ARBA00023021"/>
    </source>
</evidence>
<evidence type="ECO:0000256" key="12">
    <source>
        <dbReference type="PIRNR" id="PIRNR002903"/>
    </source>
</evidence>
<dbReference type="GO" id="GO:0033105">
    <property type="term" value="C:chlorosome envelope"/>
    <property type="evidence" value="ECO:0007669"/>
    <property type="project" value="UniProtKB-SubCell"/>
</dbReference>
<keyword evidence="8 12" id="KW-0076">Bacteriochlorophyll</keyword>
<evidence type="ECO:0000256" key="2">
    <source>
        <dbReference type="ARBA" id="ARBA00008065"/>
    </source>
</evidence>
<accession>A0A395M4A7</accession>
<gene>
    <name evidence="14" type="ORF">D0433_02795</name>
</gene>
<dbReference type="EMBL" id="PHFL01000010">
    <property type="protein sequence ID" value="RFM25118.1"/>
    <property type="molecule type" value="Genomic_DNA"/>
</dbReference>
<evidence type="ECO:0000256" key="5">
    <source>
        <dbReference type="ARBA" id="ARBA00022531"/>
    </source>
</evidence>
<comment type="subcellular location">
    <subcellularLocation>
        <location evidence="1 12">Chlorosome</location>
        <location evidence="1 12">Chlorosome envelope</location>
    </subcellularLocation>
</comment>
<name>A0A395M4A7_9BACT</name>
<dbReference type="GO" id="GO:0015979">
    <property type="term" value="P:photosynthesis"/>
    <property type="evidence" value="ECO:0007669"/>
    <property type="project" value="UniProtKB-UniRule"/>
</dbReference>
<keyword evidence="9 12" id="KW-0249">Electron transport</keyword>
<dbReference type="Proteomes" id="UP000266389">
    <property type="component" value="Unassembled WGS sequence"/>
</dbReference>
<evidence type="ECO:0000256" key="7">
    <source>
        <dbReference type="ARBA" id="ARBA00022842"/>
    </source>
</evidence>
<dbReference type="GO" id="GO:0042314">
    <property type="term" value="F:bacteriochlorophyll binding"/>
    <property type="evidence" value="ECO:0007669"/>
    <property type="project" value="UniProtKB-UniRule"/>
</dbReference>
<dbReference type="AlphaFoldDB" id="A0A395M4A7"/>
<organism evidence="14 15">
    <name type="scientific">Candidatus Thermochlorobacter aerophilus</name>
    <dbReference type="NCBI Taxonomy" id="1868324"/>
    <lineage>
        <taxon>Bacteria</taxon>
        <taxon>Pseudomonadati</taxon>
        <taxon>Chlorobiota</taxon>
        <taxon>Chlorobiia</taxon>
        <taxon>Chlorobiales</taxon>
        <taxon>Candidatus Thermochlorobacteriaceae</taxon>
        <taxon>Candidatus Thermochlorobacter</taxon>
    </lineage>
</organism>
<evidence type="ECO:0000256" key="3">
    <source>
        <dbReference type="ARBA" id="ARBA00022448"/>
    </source>
</evidence>
<protein>
    <submittedName>
        <fullName evidence="14">Bacteriochlorophyll c-binding protein</fullName>
    </submittedName>
</protein>
<evidence type="ECO:0000256" key="8">
    <source>
        <dbReference type="ARBA" id="ARBA00022956"/>
    </source>
</evidence>
<evidence type="ECO:0000256" key="13">
    <source>
        <dbReference type="SAM" id="MobiDB-lite"/>
    </source>
</evidence>
<sequence length="85" mass="8899">MPAGGGGVITDVLISIGRISEYMFEGHWYTGGQIFDALAKGTLRLNQNLYGGLTGGSGALRGSSPFAQSSSTAARDKEITERFGK</sequence>
<evidence type="ECO:0000256" key="6">
    <source>
        <dbReference type="ARBA" id="ARBA00022723"/>
    </source>
</evidence>
<keyword evidence="3 12" id="KW-0813">Transport</keyword>
<feature type="compositionally biased region" description="Basic and acidic residues" evidence="13">
    <location>
        <begin position="74"/>
        <end position="85"/>
    </location>
</feature>